<organism evidence="5 6">
    <name type="scientific">Cupriavidus basilensis</name>
    <dbReference type="NCBI Taxonomy" id="68895"/>
    <lineage>
        <taxon>Bacteria</taxon>
        <taxon>Pseudomonadati</taxon>
        <taxon>Pseudomonadota</taxon>
        <taxon>Betaproteobacteria</taxon>
        <taxon>Burkholderiales</taxon>
        <taxon>Burkholderiaceae</taxon>
        <taxon>Cupriavidus</taxon>
    </lineage>
</organism>
<evidence type="ECO:0000256" key="2">
    <source>
        <dbReference type="ARBA" id="ARBA00022741"/>
    </source>
</evidence>
<dbReference type="GO" id="GO:0005524">
    <property type="term" value="F:ATP binding"/>
    <property type="evidence" value="ECO:0007669"/>
    <property type="project" value="UniProtKB-KW"/>
</dbReference>
<reference evidence="5 6" key="1">
    <citation type="submission" date="2020-10" db="EMBL/GenBank/DDBJ databases">
        <title>Complete genome sequence of Cupriavidus basilensis CCUG 49340T.</title>
        <authorList>
            <person name="Salva-Serra F."/>
            <person name="Donoso R.A."/>
            <person name="Cho K.H."/>
            <person name="Yoo J.A."/>
            <person name="Lee K."/>
            <person name="Yoon S.-H."/>
            <person name="Perez-Pantoja D."/>
            <person name="Moore E.R.B."/>
        </authorList>
    </citation>
    <scope>NUCLEOTIDE SEQUENCE [LARGE SCALE GENOMIC DNA]</scope>
    <source>
        <strain evidence="6">CCUG 49340</strain>
        <plasmid evidence="5 6">pRK1-1</plasmid>
    </source>
</reference>
<dbReference type="Gene3D" id="3.40.50.300">
    <property type="entry name" value="P-loop containing nucleotide triphosphate hydrolases"/>
    <property type="match status" value="1"/>
</dbReference>
<accession>A0A643FR13</accession>
<evidence type="ECO:0000256" key="3">
    <source>
        <dbReference type="ARBA" id="ARBA00022840"/>
    </source>
</evidence>
<name>A0A643FR13_9BURK</name>
<dbReference type="AlphaFoldDB" id="A0A643FR13"/>
<dbReference type="GO" id="GO:0016887">
    <property type="term" value="F:ATP hydrolysis activity"/>
    <property type="evidence" value="ECO:0007669"/>
    <property type="project" value="TreeGrafter"/>
</dbReference>
<dbReference type="PANTHER" id="PTHR30258">
    <property type="entry name" value="TYPE II SECRETION SYSTEM PROTEIN GSPE-RELATED"/>
    <property type="match status" value="1"/>
</dbReference>
<dbReference type="RefSeq" id="WP_058698193.1">
    <property type="nucleotide sequence ID" value="NZ_CP062805.1"/>
</dbReference>
<keyword evidence="5" id="KW-0614">Plasmid</keyword>
<dbReference type="InterPro" id="IPR001482">
    <property type="entry name" value="T2SS/T4SS_dom"/>
</dbReference>
<dbReference type="EMBL" id="CP062805">
    <property type="protein sequence ID" value="QOT81696.1"/>
    <property type="molecule type" value="Genomic_DNA"/>
</dbReference>
<dbReference type="Gene3D" id="3.30.450.90">
    <property type="match status" value="1"/>
</dbReference>
<gene>
    <name evidence="5" type="primary">tadA</name>
    <name evidence="5" type="ORF">F7R26_037430</name>
</gene>
<keyword evidence="2" id="KW-0547">Nucleotide-binding</keyword>
<dbReference type="Pfam" id="PF00437">
    <property type="entry name" value="T2SSE"/>
    <property type="match status" value="1"/>
</dbReference>
<evidence type="ECO:0000259" key="4">
    <source>
        <dbReference type="Pfam" id="PF00437"/>
    </source>
</evidence>
<evidence type="ECO:0000313" key="6">
    <source>
        <dbReference type="Proteomes" id="UP000397656"/>
    </source>
</evidence>
<evidence type="ECO:0000256" key="1">
    <source>
        <dbReference type="ARBA" id="ARBA00006611"/>
    </source>
</evidence>
<feature type="domain" description="Bacterial type II secretion system protein E" evidence="4">
    <location>
        <begin position="301"/>
        <end position="562"/>
    </location>
</feature>
<proteinExistence type="inferred from homology"/>
<comment type="similarity">
    <text evidence="1">Belongs to the GSP E family.</text>
</comment>
<dbReference type="Proteomes" id="UP000397656">
    <property type="component" value="Plasmid pRK1-1"/>
</dbReference>
<dbReference type="InterPro" id="IPR027417">
    <property type="entry name" value="P-loop_NTPase"/>
</dbReference>
<dbReference type="SUPFAM" id="SSF52540">
    <property type="entry name" value="P-loop containing nucleoside triphosphate hydrolases"/>
    <property type="match status" value="1"/>
</dbReference>
<protein>
    <submittedName>
        <fullName evidence="5">Flp pilus assembly complex ATPase component TadA</fullName>
    </submittedName>
</protein>
<dbReference type="GO" id="GO:0005886">
    <property type="term" value="C:plasma membrane"/>
    <property type="evidence" value="ECO:0007669"/>
    <property type="project" value="TreeGrafter"/>
</dbReference>
<geneLocation type="plasmid" evidence="5 6">
    <name>pRK1-1</name>
</geneLocation>
<dbReference type="GeneID" id="98406656"/>
<keyword evidence="3" id="KW-0067">ATP-binding</keyword>
<sequence length="600" mass="66235">MIGTISRLWRNPSRDPARFTAIALRAEPSVKSDVLTLPPPPDVLAPHILYPKTIPATFDRVACNMNRLTAEQAAALRQRASESGLYVENLVEEFGLTNDEVQQVLAVHGCEIYVDARHFGTPRFLTWEAKLRRSGAAPQVRKVSAQELSVLRQQRGTGLLQDADLHTLSLARRLIADCAVLVASDIHILVREHHTEIQVRVKGDLRTVAALSMRREEGERLIRAMYTGLATVKAATYNPLDVQDAQIAGDALPGTGLSSVRIVRGPAYPVESGGGFLVARLQYREHHQGAKKSEALEAAKRLDLRMPESPMGDFKLGEMGYTPLQVELISQLLRRPMGVIVVTGPTGSGKTTTLFECTRHQARLFPQKRLVTIENPTEYPMDWAIQLVTESERFPEMLRMTLRMDPDAVLLGEIRGVEEAIATLQAAATGHLVLTTLHVTDPFETFLRLVMLDHVRLAMDVICNHNQVIGLIAQRIVPLLCSECCVPIESAAEPLPDYMMRAMRSWGDLFGVRVRGAGCEHCHGEGIVGQQAVAEVVVTNEALMQDCINDGVLAARRNHRARPGSDKPMIAHAMDLVLAGRLDPVDAERNVDAIPMREQV</sequence>
<evidence type="ECO:0000313" key="5">
    <source>
        <dbReference type="EMBL" id="QOT81696.1"/>
    </source>
</evidence>
<dbReference type="PANTHER" id="PTHR30258:SF3">
    <property type="entry name" value="SLL1921 PROTEIN"/>
    <property type="match status" value="1"/>
</dbReference>